<dbReference type="Gene3D" id="2.40.170.20">
    <property type="entry name" value="TonB-dependent receptor, beta-barrel domain"/>
    <property type="match status" value="1"/>
</dbReference>
<evidence type="ECO:0000256" key="3">
    <source>
        <dbReference type="ARBA" id="ARBA00022452"/>
    </source>
</evidence>
<feature type="domain" description="TonB-dependent receptor plug" evidence="12">
    <location>
        <begin position="119"/>
        <end position="224"/>
    </location>
</feature>
<dbReference type="Pfam" id="PF07715">
    <property type="entry name" value="Plug"/>
    <property type="match status" value="1"/>
</dbReference>
<dbReference type="AlphaFoldDB" id="A0A1H7PDQ8"/>
<dbReference type="InterPro" id="IPR036942">
    <property type="entry name" value="Beta-barrel_TonB_sf"/>
</dbReference>
<evidence type="ECO:0000313" key="13">
    <source>
        <dbReference type="EMBL" id="SEL33769.1"/>
    </source>
</evidence>
<keyword evidence="2 8" id="KW-0813">Transport</keyword>
<evidence type="ECO:0000256" key="10">
    <source>
        <dbReference type="SAM" id="SignalP"/>
    </source>
</evidence>
<accession>A0A1H7PDQ8</accession>
<keyword evidence="3 8" id="KW-1134">Transmembrane beta strand</keyword>
<dbReference type="OrthoDB" id="9768177at2"/>
<dbReference type="Gene3D" id="2.60.40.1120">
    <property type="entry name" value="Carboxypeptidase-like, regulatory domain"/>
    <property type="match status" value="1"/>
</dbReference>
<dbReference type="Pfam" id="PF00593">
    <property type="entry name" value="TonB_dep_Rec_b-barrel"/>
    <property type="match status" value="1"/>
</dbReference>
<feature type="signal peptide" evidence="10">
    <location>
        <begin position="1"/>
        <end position="23"/>
    </location>
</feature>
<dbReference type="NCBIfam" id="TIGR04056">
    <property type="entry name" value="OMP_RagA_SusC"/>
    <property type="match status" value="1"/>
</dbReference>
<feature type="chain" id="PRO_5011468451" evidence="10">
    <location>
        <begin position="24"/>
        <end position="1001"/>
    </location>
</feature>
<dbReference type="InterPro" id="IPR023996">
    <property type="entry name" value="TonB-dep_OMP_SusC/RagA"/>
</dbReference>
<gene>
    <name evidence="13" type="ORF">SAMN05421740_104323</name>
</gene>
<evidence type="ECO:0000256" key="2">
    <source>
        <dbReference type="ARBA" id="ARBA00022448"/>
    </source>
</evidence>
<evidence type="ECO:0000256" key="5">
    <source>
        <dbReference type="ARBA" id="ARBA00023077"/>
    </source>
</evidence>
<evidence type="ECO:0000256" key="4">
    <source>
        <dbReference type="ARBA" id="ARBA00022692"/>
    </source>
</evidence>
<dbReference type="SUPFAM" id="SSF49464">
    <property type="entry name" value="Carboxypeptidase regulatory domain-like"/>
    <property type="match status" value="1"/>
</dbReference>
<keyword evidence="14" id="KW-1185">Reference proteome</keyword>
<dbReference type="Pfam" id="PF13715">
    <property type="entry name" value="CarbopepD_reg_2"/>
    <property type="match status" value="1"/>
</dbReference>
<dbReference type="Gene3D" id="2.170.130.10">
    <property type="entry name" value="TonB-dependent receptor, plug domain"/>
    <property type="match status" value="1"/>
</dbReference>
<comment type="subcellular location">
    <subcellularLocation>
        <location evidence="1 8">Cell outer membrane</location>
        <topology evidence="1 8">Multi-pass membrane protein</topology>
    </subcellularLocation>
</comment>
<comment type="similarity">
    <text evidence="8 9">Belongs to the TonB-dependent receptor family.</text>
</comment>
<dbReference type="STRING" id="332977.SAMN05421740_104323"/>
<evidence type="ECO:0000256" key="1">
    <source>
        <dbReference type="ARBA" id="ARBA00004571"/>
    </source>
</evidence>
<dbReference type="InterPro" id="IPR000531">
    <property type="entry name" value="Beta-barrel_TonB"/>
</dbReference>
<evidence type="ECO:0000256" key="8">
    <source>
        <dbReference type="PROSITE-ProRule" id="PRU01360"/>
    </source>
</evidence>
<dbReference type="FunFam" id="2.170.130.10:FF:000003">
    <property type="entry name" value="SusC/RagA family TonB-linked outer membrane protein"/>
    <property type="match status" value="1"/>
</dbReference>
<evidence type="ECO:0000256" key="6">
    <source>
        <dbReference type="ARBA" id="ARBA00023136"/>
    </source>
</evidence>
<dbReference type="InterPro" id="IPR008969">
    <property type="entry name" value="CarboxyPept-like_regulatory"/>
</dbReference>
<evidence type="ECO:0000256" key="9">
    <source>
        <dbReference type="RuleBase" id="RU003357"/>
    </source>
</evidence>
<feature type="domain" description="TonB-dependent receptor-like beta-barrel" evidence="11">
    <location>
        <begin position="405"/>
        <end position="965"/>
    </location>
</feature>
<dbReference type="Proteomes" id="UP000198916">
    <property type="component" value="Unassembled WGS sequence"/>
</dbReference>
<keyword evidence="10" id="KW-0732">Signal</keyword>
<evidence type="ECO:0000259" key="11">
    <source>
        <dbReference type="Pfam" id="PF00593"/>
    </source>
</evidence>
<keyword evidence="4 8" id="KW-0812">Transmembrane</keyword>
<sequence length="1001" mass="109682">MRKQLTNYLVVFCALIWVQQARAQITVTGRVIDSLTGEALGGATVSLLQSSLSTTTNETGNYSISVPVGNSTLAISYIGYQSTTVEVGNRTTVDVVLVKADAALDEVVVVGYGTTKEVNLTGSVSVVNNKDINWKQVGQTSMALQGVAPGVTITQGSGQPGNDAGTIRIRGLGTLGAAGQDPLVLVDGVEMGLNNIDPNDIETISVLKDAASAAIYGSRAANGVILVTTKRARSNKIAVNYNTYAGWQKPTNLPKLVSGLDHMLLLNEANQNVNQSPTFQESYIEAYRENAPSDLYPNTDWQTLTLTSSGFMHNHSLDISGGSDFIKVRASFNHLNQGGLIPNTGYRRSSLRVNTDLKASDKLGFKLDIRGNDAFVFEPGIAPAHIFFLMNGRIPANQEGLLSDGRYGQGWLGENPMAAANASGRSDERTYSAIINLQADWKPIDGMNINVMYSPEVSSGMNKLFRKTYQTFYGDGRLAYSYPAINSLTQTNPFNRQDNFRVLLDYARGVQQHNFKVLGGFELIDSYAESFNARRENFVLQDYPVLNAGSRENQQANGAGGTEYGLMSFFGRLNYDYAEKILFEANLRYDGSSRFAKGNRFGLFPSFSAGWRLSEEPFLQDVDIIDNLKVRASWGQLGNQNIGDYPFVSAVDLSQSYIFNESAVQAAALTQLGNNLISWETTEMLNVGLDATLFNKLSLTAEYYVRNTKDILLELPIPGAVGLGAPYQNAGKVRNKGWDISLNHFNTIGDFNYNVRLTLSDVKNEIVDLEGTGPYISGSTIRMEGYPIDAFFGYQSQGLFQTAEEVAAHAALSSGASAPGDIKYVDQNGDHVINADDRVVLGSNIPRYTYSADLTASFKGFDLNVFLQGVGKVEGYLQGSGVWAFDTGGTAYMHHLDRWTPENPNASYPRLTFGLTNNYQHSDYWMINGAYLRVKNIQLGYTLPQRILGNGFIKNFRITASGQNLLTFDNFLDGFDVEIPRGSIERYPIVKIYSFGLNVNF</sequence>
<organism evidence="13 14">
    <name type="scientific">Parapedobacter koreensis</name>
    <dbReference type="NCBI Taxonomy" id="332977"/>
    <lineage>
        <taxon>Bacteria</taxon>
        <taxon>Pseudomonadati</taxon>
        <taxon>Bacteroidota</taxon>
        <taxon>Sphingobacteriia</taxon>
        <taxon>Sphingobacteriales</taxon>
        <taxon>Sphingobacteriaceae</taxon>
        <taxon>Parapedobacter</taxon>
    </lineage>
</organism>
<dbReference type="RefSeq" id="WP_090605918.1">
    <property type="nucleotide sequence ID" value="NZ_FNZR01000004.1"/>
</dbReference>
<dbReference type="InterPro" id="IPR023997">
    <property type="entry name" value="TonB-dep_OMP_SusC/RagA_CS"/>
</dbReference>
<keyword evidence="6 8" id="KW-0472">Membrane</keyword>
<keyword evidence="7 8" id="KW-0998">Cell outer membrane</keyword>
<dbReference type="SUPFAM" id="SSF56935">
    <property type="entry name" value="Porins"/>
    <property type="match status" value="1"/>
</dbReference>
<evidence type="ECO:0000259" key="12">
    <source>
        <dbReference type="Pfam" id="PF07715"/>
    </source>
</evidence>
<dbReference type="EMBL" id="FNZR01000004">
    <property type="protein sequence ID" value="SEL33769.1"/>
    <property type="molecule type" value="Genomic_DNA"/>
</dbReference>
<dbReference type="InterPro" id="IPR039426">
    <property type="entry name" value="TonB-dep_rcpt-like"/>
</dbReference>
<evidence type="ECO:0000313" key="14">
    <source>
        <dbReference type="Proteomes" id="UP000198916"/>
    </source>
</evidence>
<dbReference type="InterPro" id="IPR012910">
    <property type="entry name" value="Plug_dom"/>
</dbReference>
<dbReference type="PROSITE" id="PS52016">
    <property type="entry name" value="TONB_DEPENDENT_REC_3"/>
    <property type="match status" value="1"/>
</dbReference>
<keyword evidence="5 9" id="KW-0798">TonB box</keyword>
<name>A0A1H7PDQ8_9SPHI</name>
<dbReference type="InterPro" id="IPR037066">
    <property type="entry name" value="Plug_dom_sf"/>
</dbReference>
<protein>
    <submittedName>
        <fullName evidence="13">TonB-linked outer membrane protein, SusC/RagA family</fullName>
    </submittedName>
</protein>
<evidence type="ECO:0000256" key="7">
    <source>
        <dbReference type="ARBA" id="ARBA00023237"/>
    </source>
</evidence>
<reference evidence="14" key="1">
    <citation type="submission" date="2016-10" db="EMBL/GenBank/DDBJ databases">
        <authorList>
            <person name="Varghese N."/>
            <person name="Submissions S."/>
        </authorList>
    </citation>
    <scope>NUCLEOTIDE SEQUENCE [LARGE SCALE GENOMIC DNA]</scope>
    <source>
        <strain evidence="14">Jip14</strain>
    </source>
</reference>
<dbReference type="NCBIfam" id="TIGR04057">
    <property type="entry name" value="SusC_RagA_signa"/>
    <property type="match status" value="1"/>
</dbReference>
<dbReference type="GO" id="GO:0009279">
    <property type="term" value="C:cell outer membrane"/>
    <property type="evidence" value="ECO:0007669"/>
    <property type="project" value="UniProtKB-SubCell"/>
</dbReference>
<proteinExistence type="inferred from homology"/>